<evidence type="ECO:0000256" key="9">
    <source>
        <dbReference type="ARBA" id="ARBA00023228"/>
    </source>
</evidence>
<dbReference type="InterPro" id="IPR036034">
    <property type="entry name" value="PDZ_sf"/>
</dbReference>
<evidence type="ECO:0000256" key="6">
    <source>
        <dbReference type="ARBA" id="ARBA00022729"/>
    </source>
</evidence>
<dbReference type="SUPFAM" id="SSF49785">
    <property type="entry name" value="Galactose-binding domain-like"/>
    <property type="match status" value="1"/>
</dbReference>
<keyword evidence="9" id="KW-0458">Lysosome</keyword>
<dbReference type="Gene3D" id="2.60.120.260">
    <property type="entry name" value="Galactose-binding domain-like"/>
    <property type="match status" value="1"/>
</dbReference>
<evidence type="ECO:0000256" key="3">
    <source>
        <dbReference type="ARBA" id="ARBA00007401"/>
    </source>
</evidence>
<dbReference type="PANTHER" id="PTHR43730:SF1">
    <property type="entry name" value="BETA-MANNOSIDASE"/>
    <property type="match status" value="1"/>
</dbReference>
<evidence type="ECO:0000256" key="10">
    <source>
        <dbReference type="ARBA" id="ARBA00023295"/>
    </source>
</evidence>
<gene>
    <name evidence="16" type="ORF">M513_03652</name>
</gene>
<keyword evidence="7" id="KW-0378">Hydrolase</keyword>
<dbReference type="InterPro" id="IPR050887">
    <property type="entry name" value="Beta-mannosidase_GH2"/>
</dbReference>
<feature type="domain" description="PDZ" evidence="14">
    <location>
        <begin position="963"/>
        <end position="1002"/>
    </location>
</feature>
<dbReference type="InterPro" id="IPR001849">
    <property type="entry name" value="PH_domain"/>
</dbReference>
<evidence type="ECO:0000259" key="13">
    <source>
        <dbReference type="PROSITE" id="PS50105"/>
    </source>
</evidence>
<accession>A0A085MEF4</accession>
<name>A0A085MEF4_9BILA</name>
<evidence type="ECO:0000256" key="1">
    <source>
        <dbReference type="ARBA" id="ARBA00000829"/>
    </source>
</evidence>
<dbReference type="SUPFAM" id="SSF47769">
    <property type="entry name" value="SAM/Pointed domain"/>
    <property type="match status" value="1"/>
</dbReference>
<evidence type="ECO:0000313" key="16">
    <source>
        <dbReference type="EMBL" id="KFD55600.1"/>
    </source>
</evidence>
<dbReference type="FunFam" id="2.60.120.260:FF:000060">
    <property type="entry name" value="Probable beta-mannosidase"/>
    <property type="match status" value="1"/>
</dbReference>
<dbReference type="Pfam" id="PF07647">
    <property type="entry name" value="SAM_2"/>
    <property type="match status" value="1"/>
</dbReference>
<dbReference type="SUPFAM" id="SSF50156">
    <property type="entry name" value="PDZ domain-like"/>
    <property type="match status" value="1"/>
</dbReference>
<dbReference type="Gene3D" id="2.30.42.10">
    <property type="match status" value="1"/>
</dbReference>
<proteinExistence type="inferred from homology"/>
<dbReference type="PROSITE" id="PS50003">
    <property type="entry name" value="PH_DOMAIN"/>
    <property type="match status" value="1"/>
</dbReference>
<evidence type="ECO:0000259" key="12">
    <source>
        <dbReference type="PROSITE" id="PS50003"/>
    </source>
</evidence>
<evidence type="ECO:0000256" key="5">
    <source>
        <dbReference type="ARBA" id="ARBA00012754"/>
    </source>
</evidence>
<keyword evidence="6" id="KW-0732">Signal</keyword>
<comment type="catalytic activity">
    <reaction evidence="1">
        <text>Hydrolysis of terminal, non-reducing beta-D-mannose residues in beta-D-mannosides.</text>
        <dbReference type="EC" id="3.2.1.25"/>
    </reaction>
</comment>
<feature type="domain" description="PH" evidence="12">
    <location>
        <begin position="1355"/>
        <end position="1459"/>
    </location>
</feature>
<dbReference type="PROSITE" id="PS50105">
    <property type="entry name" value="SAM_DOMAIN"/>
    <property type="match status" value="1"/>
</dbReference>
<comment type="subcellular location">
    <subcellularLocation>
        <location evidence="2">Lysosome</location>
    </subcellularLocation>
</comment>
<keyword evidence="10" id="KW-0326">Glycosidase</keyword>
<dbReference type="InterPro" id="IPR054593">
    <property type="entry name" value="Beta-mannosidase-like_N2"/>
</dbReference>
<evidence type="ECO:0000259" key="14">
    <source>
        <dbReference type="PROSITE" id="PS50106"/>
    </source>
</evidence>
<dbReference type="InterPro" id="IPR017874">
    <property type="entry name" value="CRIC_domain"/>
</dbReference>
<dbReference type="Gene3D" id="2.30.29.30">
    <property type="entry name" value="Pleckstrin-homology domain (PH domain)/Phosphotyrosine-binding domain (PTB)"/>
    <property type="match status" value="1"/>
</dbReference>
<keyword evidence="17" id="KW-1185">Reference proteome</keyword>
<feature type="domain" description="SAM" evidence="13">
    <location>
        <begin position="810"/>
        <end position="875"/>
    </location>
</feature>
<dbReference type="InterPro" id="IPR011993">
    <property type="entry name" value="PH-like_dom_sf"/>
</dbReference>
<dbReference type="GO" id="GO:0004567">
    <property type="term" value="F:beta-mannosidase activity"/>
    <property type="evidence" value="ECO:0007669"/>
    <property type="project" value="UniProtKB-EC"/>
</dbReference>
<dbReference type="EC" id="3.2.1.25" evidence="5"/>
<evidence type="ECO:0000256" key="2">
    <source>
        <dbReference type="ARBA" id="ARBA00004371"/>
    </source>
</evidence>
<dbReference type="GO" id="GO:0005764">
    <property type="term" value="C:lysosome"/>
    <property type="evidence" value="ECO:0007669"/>
    <property type="project" value="UniProtKB-SubCell"/>
</dbReference>
<dbReference type="PROSITE" id="PS51290">
    <property type="entry name" value="CRIC"/>
    <property type="match status" value="1"/>
</dbReference>
<dbReference type="InterPro" id="IPR036156">
    <property type="entry name" value="Beta-gal/glucu_dom_sf"/>
</dbReference>
<comment type="similarity">
    <text evidence="3">Belongs to the glycosyl hydrolase 2 family.</text>
</comment>
<comment type="similarity">
    <text evidence="4">Belongs to the CNKSR family.</text>
</comment>
<dbReference type="PROSITE" id="PS50106">
    <property type="entry name" value="PDZ"/>
    <property type="match status" value="1"/>
</dbReference>
<dbReference type="PANTHER" id="PTHR43730">
    <property type="entry name" value="BETA-MANNOSIDASE"/>
    <property type="match status" value="1"/>
</dbReference>
<dbReference type="GO" id="GO:0006516">
    <property type="term" value="P:glycoprotein catabolic process"/>
    <property type="evidence" value="ECO:0007669"/>
    <property type="project" value="TreeGrafter"/>
</dbReference>
<dbReference type="InterPro" id="IPR013761">
    <property type="entry name" value="SAM/pointed_sf"/>
</dbReference>
<dbReference type="SMART" id="SM00233">
    <property type="entry name" value="PH"/>
    <property type="match status" value="1"/>
</dbReference>
<dbReference type="InterPro" id="IPR008979">
    <property type="entry name" value="Galactose-bd-like_sf"/>
</dbReference>
<dbReference type="SUPFAM" id="SSF51445">
    <property type="entry name" value="(Trans)glycosidases"/>
    <property type="match status" value="1"/>
</dbReference>
<dbReference type="EMBL" id="KL363199">
    <property type="protein sequence ID" value="KFD55600.1"/>
    <property type="molecule type" value="Genomic_DNA"/>
</dbReference>
<protein>
    <recommendedName>
        <fullName evidence="5">beta-mannosidase</fullName>
        <ecNumber evidence="5">3.2.1.25</ecNumber>
    </recommendedName>
    <alternativeName>
        <fullName evidence="11">Mannanase</fullName>
    </alternativeName>
</protein>
<reference evidence="16 17" key="1">
    <citation type="journal article" date="2014" name="Nat. Genet.">
        <title>Genome and transcriptome of the porcine whipworm Trichuris suis.</title>
        <authorList>
            <person name="Jex A.R."/>
            <person name="Nejsum P."/>
            <person name="Schwarz E.M."/>
            <person name="Hu L."/>
            <person name="Young N.D."/>
            <person name="Hall R.S."/>
            <person name="Korhonen P.K."/>
            <person name="Liao S."/>
            <person name="Thamsborg S."/>
            <person name="Xia J."/>
            <person name="Xu P."/>
            <person name="Wang S."/>
            <person name="Scheerlinck J.P."/>
            <person name="Hofmann A."/>
            <person name="Sternberg P.W."/>
            <person name="Wang J."/>
            <person name="Gasser R.B."/>
        </authorList>
    </citation>
    <scope>NUCLEOTIDE SEQUENCE [LARGE SCALE GENOMIC DNA]</scope>
    <source>
        <strain evidence="16">DCEP-RM93M</strain>
    </source>
</reference>
<dbReference type="InterPro" id="IPR001478">
    <property type="entry name" value="PDZ"/>
</dbReference>
<evidence type="ECO:0000256" key="4">
    <source>
        <dbReference type="ARBA" id="ARBA00009498"/>
    </source>
</evidence>
<sequence length="1463" mass="166507">MLPANLSVTDQYFISQIIQYNLSNLNWKFQNSNQSCACTARIPSCIHLDLLACGLIPDPYVGDNDVRLRWVALDKWTYSTTFRLQSPSQTKKKKLLFFYGLDTIAQISLNGIPLKRAENMHLSSTVDLSNVLTRGINQLEIAFSSPVLEAKKLSDEYELAYGYDIPPKCPPAIQNGDCHVNFIRKTASSFSWDWAPSFPTVGIYKPARLFLYDCCIILHFSVLPKLNASDQMWHLHVEFELNCASSANVTAIVTLESFNWTWQSPVTAGVNHLDQVFTIPDISVERWWPYGYGKQRLYQVVGRTDCGTERDVKTIQIGFRTVALSELPAPAAAGNLFHFEVNGIPLFLKGANWVPVDSFLPRVSNDRLQFLLESSQQANMNCLRVWGGGAYESDFFYEEADRRGILIWQDLMFAVALYPVNGAFLDSVGQEIAFQLGRLKHHPSIFVWSANNENELGINHWFHGTANKSTYYSDYLTLYKDLVGDIVSKVDLQSRPFVLSSPSNGVQTIKEGGISSNPNSEFYGDMHYYTLRDMWISYLHPIARCISEFGLQSLPFVETLQTAGFKDDDLSFHSQSLLHRQHHPTAHESMAFNVRAHFRLMEYDGGSLTNSSKPDGSELWRWVFLTQLYQAIAYKTMVEHWRRWRNRFDRSGRGHTMCALYWQLNDIWQAPSWSTIDYSLKWKVAHYYARHFFAPLLLSAECYFNHSCDIYAISDLVKPVKNVRLSVHFLKWGSFLPGCSLHTTLPVIQPLSSLAVFNFDKTICDLSNFDILSLHLQGNQNDAIAVFCRAAAMVVQHYQSISFLDVVNSWSEEDVVSWLRGLDDVVTPYLQVFTSSSINGRKLLLLSSVDLIDMGITNLHALRTFINAIQLLINLCFEIDSENLQCIALQLSAKSRNLMHDLGCLVTPKGSKRFEWEVLPNSILSELSCLAEQTKKMVSWLDRSPFSADSSYHQIRDTILHLVGFNIEAPYKGMHSISEVKFRSPADFCGRLMAGDEIVQVNEHTVIGWQLNFISELLLSCETLEVSLLLKKRPRQHDGIVKSLTANVKYPTTVDVPPTLTIHPLKKRRRSSSLGVLHVSFAELSLNHNDVEKHADEWTNSISPNCRQLDPRSLSTNSSLMKPFDRRRATFSVDELREAHSFALNSNVPLRKGNSALVEDASSTSDLSQLNLDLFIEQYNECHRESCIVERVPFVWDQGIYAEVELADQTSLLEEGIAVDSFCSPEWHLSSKSVQFYQDHSFDNGDVSSQHFKEDREGKCLSETECSCSPSAADVESPRLFSGQTMPSDDECSSSMSMSFQSSCTTPLYPRSHSKLRKFFGESFDFPEARWYFEANDRSENCSAPVLSPPKVYAGVTLEGWAYQAKIDCKRSRHSNHKWVKRWLVLKGFFLYVYLNSESYQPELVVRLSNCRVSPPGPELKTRKINVFKVQNEDTNLYFRCEQRCEMLLWLKRLGLAAIGYTG</sequence>
<dbReference type="SUPFAM" id="SSF49303">
    <property type="entry name" value="beta-Galactosidase/glucuronidase domain"/>
    <property type="match status" value="1"/>
</dbReference>
<evidence type="ECO:0000256" key="11">
    <source>
        <dbReference type="ARBA" id="ARBA00033445"/>
    </source>
</evidence>
<evidence type="ECO:0000259" key="15">
    <source>
        <dbReference type="PROSITE" id="PS51290"/>
    </source>
</evidence>
<evidence type="ECO:0000256" key="7">
    <source>
        <dbReference type="ARBA" id="ARBA00022801"/>
    </source>
</evidence>
<dbReference type="SUPFAM" id="SSF50729">
    <property type="entry name" value="PH domain-like"/>
    <property type="match status" value="1"/>
</dbReference>
<dbReference type="Proteomes" id="UP000030764">
    <property type="component" value="Unassembled WGS sequence"/>
</dbReference>
<dbReference type="FunFam" id="3.20.20.80:FF:000050">
    <property type="entry name" value="Beta-mannosidase B"/>
    <property type="match status" value="1"/>
</dbReference>
<dbReference type="Gene3D" id="1.10.150.50">
    <property type="entry name" value="Transcription Factor, Ets-1"/>
    <property type="match status" value="1"/>
</dbReference>
<dbReference type="Pfam" id="PF22666">
    <property type="entry name" value="Glyco_hydro_2_N2"/>
    <property type="match status" value="1"/>
</dbReference>
<feature type="domain" description="CRIC" evidence="15">
    <location>
        <begin position="883"/>
        <end position="977"/>
    </location>
</feature>
<dbReference type="InterPro" id="IPR001660">
    <property type="entry name" value="SAM"/>
</dbReference>
<organism evidence="16 17">
    <name type="scientific">Trichuris suis</name>
    <name type="common">pig whipworm</name>
    <dbReference type="NCBI Taxonomy" id="68888"/>
    <lineage>
        <taxon>Eukaryota</taxon>
        <taxon>Metazoa</taxon>
        <taxon>Ecdysozoa</taxon>
        <taxon>Nematoda</taxon>
        <taxon>Enoplea</taxon>
        <taxon>Dorylaimia</taxon>
        <taxon>Trichinellida</taxon>
        <taxon>Trichuridae</taxon>
        <taxon>Trichuris</taxon>
    </lineage>
</organism>
<dbReference type="SMART" id="SM00228">
    <property type="entry name" value="PDZ"/>
    <property type="match status" value="1"/>
</dbReference>
<dbReference type="InterPro" id="IPR017853">
    <property type="entry name" value="GH"/>
</dbReference>
<dbReference type="InterPro" id="IPR013783">
    <property type="entry name" value="Ig-like_fold"/>
</dbReference>
<dbReference type="Pfam" id="PF10534">
    <property type="entry name" value="CRIC_ras_sig"/>
    <property type="match status" value="1"/>
</dbReference>
<dbReference type="Gene3D" id="3.20.20.80">
    <property type="entry name" value="Glycosidases"/>
    <property type="match status" value="1"/>
</dbReference>
<evidence type="ECO:0000256" key="8">
    <source>
        <dbReference type="ARBA" id="ARBA00023180"/>
    </source>
</evidence>
<dbReference type="Gene3D" id="2.60.40.10">
    <property type="entry name" value="Immunoglobulins"/>
    <property type="match status" value="1"/>
</dbReference>
<keyword evidence="8" id="KW-0325">Glycoprotein</keyword>
<evidence type="ECO:0000313" key="17">
    <source>
        <dbReference type="Proteomes" id="UP000030764"/>
    </source>
</evidence>
<dbReference type="Pfam" id="PF00169">
    <property type="entry name" value="PH"/>
    <property type="match status" value="1"/>
</dbReference>
<dbReference type="SMART" id="SM00454">
    <property type="entry name" value="SAM"/>
    <property type="match status" value="1"/>
</dbReference>